<keyword evidence="4" id="KW-1185">Reference proteome</keyword>
<sequence>MSGEHAILIVDDVGTVRNFLHQTLIHFGLNNIDEASTAQKCIEKINDKQYDVIFLDIELPDGDGKELIKEINQISPESNVVMVSAHSTVENVKDAIERGAKGFVVKPFSPKKIAGILKKLMPELAI</sequence>
<feature type="modified residue" description="4-aspartylphosphate" evidence="1">
    <location>
        <position position="56"/>
    </location>
</feature>
<reference evidence="3 4" key="1">
    <citation type="submission" date="2014-11" db="EMBL/GenBank/DDBJ databases">
        <title>Complete Genome Sequence of Pseudoalteromonas sp. Strain OCN003 Isolated from Kaneohe Bay, Oahu, Hawaii.</title>
        <authorList>
            <person name="Beurmann S."/>
            <person name="Videau P."/>
            <person name="Ushijima B."/>
            <person name="Smith A.M."/>
            <person name="Aeby G.S."/>
            <person name="Callahan S.M."/>
            <person name="Belcaid M."/>
        </authorList>
    </citation>
    <scope>NUCLEOTIDE SEQUENCE [LARGE SCALE GENOMIC DNA]</scope>
    <source>
        <strain evidence="3 4">OCN003</strain>
    </source>
</reference>
<evidence type="ECO:0000259" key="2">
    <source>
        <dbReference type="PROSITE" id="PS50110"/>
    </source>
</evidence>
<dbReference type="eggNOG" id="COG2204">
    <property type="taxonomic scope" value="Bacteria"/>
</dbReference>
<dbReference type="Pfam" id="PF00072">
    <property type="entry name" value="Response_reg"/>
    <property type="match status" value="1"/>
</dbReference>
<protein>
    <submittedName>
        <fullName evidence="3">Chemotaxis protein CheY</fullName>
    </submittedName>
</protein>
<dbReference type="KEGG" id="pseo:OM33_07460"/>
<dbReference type="GO" id="GO:0000160">
    <property type="term" value="P:phosphorelay signal transduction system"/>
    <property type="evidence" value="ECO:0007669"/>
    <property type="project" value="InterPro"/>
</dbReference>
<name>A0A0A7EEN2_9GAMM</name>
<dbReference type="Gene3D" id="3.40.50.2300">
    <property type="match status" value="1"/>
</dbReference>
<organism evidence="3 4">
    <name type="scientific">Pseudoalteromonas piratica</name>
    <dbReference type="NCBI Taxonomy" id="1348114"/>
    <lineage>
        <taxon>Bacteria</taxon>
        <taxon>Pseudomonadati</taxon>
        <taxon>Pseudomonadota</taxon>
        <taxon>Gammaproteobacteria</taxon>
        <taxon>Alteromonadales</taxon>
        <taxon>Pseudoalteromonadaceae</taxon>
        <taxon>Pseudoalteromonas</taxon>
    </lineage>
</organism>
<dbReference type="RefSeq" id="WP_038640500.1">
    <property type="nucleotide sequence ID" value="NZ_CP009888.1"/>
</dbReference>
<dbReference type="PROSITE" id="PS50110">
    <property type="entry name" value="RESPONSE_REGULATORY"/>
    <property type="match status" value="1"/>
</dbReference>
<keyword evidence="1" id="KW-0597">Phosphoprotein</keyword>
<dbReference type="Proteomes" id="UP000030341">
    <property type="component" value="Chromosome 1"/>
</dbReference>
<dbReference type="STRING" id="1348114.OM33_07460"/>
<dbReference type="InterPro" id="IPR052048">
    <property type="entry name" value="ST_Response_Regulator"/>
</dbReference>
<dbReference type="OrthoDB" id="5637927at2"/>
<evidence type="ECO:0000313" key="3">
    <source>
        <dbReference type="EMBL" id="AIY65008.1"/>
    </source>
</evidence>
<evidence type="ECO:0000256" key="1">
    <source>
        <dbReference type="PROSITE-ProRule" id="PRU00169"/>
    </source>
</evidence>
<gene>
    <name evidence="3" type="ORF">OM33_07460</name>
</gene>
<dbReference type="InterPro" id="IPR011006">
    <property type="entry name" value="CheY-like_superfamily"/>
</dbReference>
<accession>A0A0A7EEN2</accession>
<feature type="domain" description="Response regulatory" evidence="2">
    <location>
        <begin position="6"/>
        <end position="121"/>
    </location>
</feature>
<evidence type="ECO:0000313" key="4">
    <source>
        <dbReference type="Proteomes" id="UP000030341"/>
    </source>
</evidence>
<dbReference type="PANTHER" id="PTHR43228">
    <property type="entry name" value="TWO-COMPONENT RESPONSE REGULATOR"/>
    <property type="match status" value="1"/>
</dbReference>
<proteinExistence type="predicted"/>
<dbReference type="AlphaFoldDB" id="A0A0A7EEN2"/>
<dbReference type="PANTHER" id="PTHR43228:SF1">
    <property type="entry name" value="TWO-COMPONENT RESPONSE REGULATOR ARR22"/>
    <property type="match status" value="1"/>
</dbReference>
<dbReference type="HOGENOM" id="CLU_000445_69_15_6"/>
<dbReference type="SUPFAM" id="SSF52172">
    <property type="entry name" value="CheY-like"/>
    <property type="match status" value="1"/>
</dbReference>
<dbReference type="SMART" id="SM00448">
    <property type="entry name" value="REC"/>
    <property type="match status" value="1"/>
</dbReference>
<dbReference type="InterPro" id="IPR001789">
    <property type="entry name" value="Sig_transdc_resp-reg_receiver"/>
</dbReference>
<dbReference type="EMBL" id="CP009888">
    <property type="protein sequence ID" value="AIY65008.1"/>
    <property type="molecule type" value="Genomic_DNA"/>
</dbReference>